<keyword evidence="8" id="KW-0061">Asparagine biosynthesis</keyword>
<evidence type="ECO:0000256" key="9">
    <source>
        <dbReference type="PIRSR" id="PIRSR001589-2"/>
    </source>
</evidence>
<dbReference type="SUPFAM" id="SSF56235">
    <property type="entry name" value="N-terminal nucleophile aminohydrolases (Ntn hydrolases)"/>
    <property type="match status" value="1"/>
</dbReference>
<evidence type="ECO:0000256" key="7">
    <source>
        <dbReference type="ARBA" id="ARBA00048741"/>
    </source>
</evidence>
<keyword evidence="4 9" id="KW-0547">Nucleotide-binding</keyword>
<comment type="catalytic activity">
    <reaction evidence="7">
        <text>L-aspartate + L-glutamine + ATP + H2O = L-asparagine + L-glutamate + AMP + diphosphate + H(+)</text>
        <dbReference type="Rhea" id="RHEA:12228"/>
        <dbReference type="ChEBI" id="CHEBI:15377"/>
        <dbReference type="ChEBI" id="CHEBI:15378"/>
        <dbReference type="ChEBI" id="CHEBI:29985"/>
        <dbReference type="ChEBI" id="CHEBI:29991"/>
        <dbReference type="ChEBI" id="CHEBI:30616"/>
        <dbReference type="ChEBI" id="CHEBI:33019"/>
        <dbReference type="ChEBI" id="CHEBI:58048"/>
        <dbReference type="ChEBI" id="CHEBI:58359"/>
        <dbReference type="ChEBI" id="CHEBI:456215"/>
        <dbReference type="EC" id="6.3.5.4"/>
    </reaction>
</comment>
<proteinExistence type="inferred from homology"/>
<keyword evidence="6 8" id="KW-0315">Glutamine amidotransferase</keyword>
<dbReference type="Gene3D" id="3.60.20.10">
    <property type="entry name" value="Glutamine Phosphoribosylpyrophosphate, subunit 1, domain 1"/>
    <property type="match status" value="1"/>
</dbReference>
<comment type="pathway">
    <text evidence="1">Amino-acid biosynthesis; L-asparagine biosynthesis; L-asparagine from L-aspartate (L-Gln route): step 1/1.</text>
</comment>
<evidence type="ECO:0000256" key="4">
    <source>
        <dbReference type="ARBA" id="ARBA00022741"/>
    </source>
</evidence>
<dbReference type="GO" id="GO:0005829">
    <property type="term" value="C:cytosol"/>
    <property type="evidence" value="ECO:0007669"/>
    <property type="project" value="TreeGrafter"/>
</dbReference>
<evidence type="ECO:0000313" key="12">
    <source>
        <dbReference type="EMBL" id="HFI90459.1"/>
    </source>
</evidence>
<dbReference type="Pfam" id="PF13537">
    <property type="entry name" value="GATase_7"/>
    <property type="match status" value="1"/>
</dbReference>
<evidence type="ECO:0000256" key="2">
    <source>
        <dbReference type="ARBA" id="ARBA00005752"/>
    </source>
</evidence>
<keyword evidence="12" id="KW-0436">Ligase</keyword>
<evidence type="ECO:0000256" key="3">
    <source>
        <dbReference type="ARBA" id="ARBA00012737"/>
    </source>
</evidence>
<dbReference type="SUPFAM" id="SSF52402">
    <property type="entry name" value="Adenine nucleotide alpha hydrolases-like"/>
    <property type="match status" value="1"/>
</dbReference>
<dbReference type="AlphaFoldDB" id="A0A7V2ZI59"/>
<dbReference type="CDD" id="cd01991">
    <property type="entry name" value="Asn_synthase_B_C"/>
    <property type="match status" value="1"/>
</dbReference>
<dbReference type="GO" id="GO:0004066">
    <property type="term" value="F:asparagine synthase (glutamine-hydrolyzing) activity"/>
    <property type="evidence" value="ECO:0007669"/>
    <property type="project" value="UniProtKB-EC"/>
</dbReference>
<dbReference type="GO" id="GO:0005524">
    <property type="term" value="F:ATP binding"/>
    <property type="evidence" value="ECO:0007669"/>
    <property type="project" value="UniProtKB-KW"/>
</dbReference>
<organism evidence="12">
    <name type="scientific">Ignavibacterium album</name>
    <dbReference type="NCBI Taxonomy" id="591197"/>
    <lineage>
        <taxon>Bacteria</taxon>
        <taxon>Pseudomonadati</taxon>
        <taxon>Ignavibacteriota</taxon>
        <taxon>Ignavibacteria</taxon>
        <taxon>Ignavibacteriales</taxon>
        <taxon>Ignavibacteriaceae</taxon>
        <taxon>Ignavibacterium</taxon>
    </lineage>
</organism>
<keyword evidence="8" id="KW-0028">Amino-acid biosynthesis</keyword>
<name>A0A7V2ZI59_9BACT</name>
<dbReference type="InterPro" id="IPR051786">
    <property type="entry name" value="ASN_synthetase/amidase"/>
</dbReference>
<evidence type="ECO:0000256" key="8">
    <source>
        <dbReference type="PIRSR" id="PIRSR001589-1"/>
    </source>
</evidence>
<sequence>MCGISGILNLKEKSPLSPDQLRVMSFALNHRGPDEAGAYIDDFIGLAQSRLSIIDLAGGSQPIHNEDQSLWIIFNGEIFNYPELRKELIQRGHKFYTNTDTEVILHLFEEKKEKCLDDLNGQFAFAIWNNKSKELFLARDRVGILPLYFRFDSDKFYFASELKAIFAIQNNKPEFDPIGFDQIFTFWTNLPGDTPFKDYKEIPPGYFLKINFEGKFSLTPYWQLSFPNNLQLKDKAIGDIVSEAKEILTDSVKIRLRADVPVGSYLSGGLDSSGLTAIVKKNFNNELRTFGISFEEESFDESRFQKMMVEHLGTNHSEVIAHNSDIGKYFSDIIYFGERPVFRTAPAPLYLLSKKVREENFKVVLTGEGADEVFGGYNIFKEAKIRKFWSNNPESKFRSKLLKKLYPYIFKDQRLFSTLEAFFKLGIDEPENPFFSHIVRWTNNSKLKNFFSEEFKEQIKHYNAIDEFLLKLPEDFDKWETLSKAQYLEITTFMSGYLLSSQGDRMAMGNSVELRVPYLDHRLIEFMATVPAKYKIFGLNEKFILKKVFKDYLPKETLYRAKNPYRAPIRNSFIGNKDFQLEEILSEEEIISAGVFDFAKVKLLIAKAFKQNELSELDNMALAGIISTQLLFNKYISCENKSTPENYNFKIFFDRRTNK</sequence>
<dbReference type="GO" id="GO:0006529">
    <property type="term" value="P:asparagine biosynthetic process"/>
    <property type="evidence" value="ECO:0007669"/>
    <property type="project" value="UniProtKB-KW"/>
</dbReference>
<protein>
    <recommendedName>
        <fullName evidence="3">asparagine synthase (glutamine-hydrolyzing)</fullName>
        <ecNumber evidence="3">6.3.5.4</ecNumber>
    </recommendedName>
</protein>
<dbReference type="PANTHER" id="PTHR43284">
    <property type="entry name" value="ASPARAGINE SYNTHETASE (GLUTAMINE-HYDROLYZING)"/>
    <property type="match status" value="1"/>
</dbReference>
<reference evidence="12" key="1">
    <citation type="journal article" date="2020" name="mSystems">
        <title>Genome- and Community-Level Interaction Insights into Carbon Utilization and Element Cycling Functions of Hydrothermarchaeota in Hydrothermal Sediment.</title>
        <authorList>
            <person name="Zhou Z."/>
            <person name="Liu Y."/>
            <person name="Xu W."/>
            <person name="Pan J."/>
            <person name="Luo Z.H."/>
            <person name="Li M."/>
        </authorList>
    </citation>
    <scope>NUCLEOTIDE SEQUENCE [LARGE SCALE GENOMIC DNA]</scope>
    <source>
        <strain evidence="12">SpSt-479</strain>
    </source>
</reference>
<feature type="site" description="Important for beta-aspartyl-AMP intermediate formation" evidence="10">
    <location>
        <position position="368"/>
    </location>
</feature>
<dbReference type="PIRSF" id="PIRSF001589">
    <property type="entry name" value="Asn_synthetase_glu-h"/>
    <property type="match status" value="1"/>
</dbReference>
<keyword evidence="5 9" id="KW-0067">ATP-binding</keyword>
<dbReference type="PROSITE" id="PS51278">
    <property type="entry name" value="GATASE_TYPE_2"/>
    <property type="match status" value="1"/>
</dbReference>
<comment type="similarity">
    <text evidence="2">Belongs to the asparagine synthetase family.</text>
</comment>
<dbReference type="InterPro" id="IPR014729">
    <property type="entry name" value="Rossmann-like_a/b/a_fold"/>
</dbReference>
<evidence type="ECO:0000256" key="10">
    <source>
        <dbReference type="PIRSR" id="PIRSR001589-3"/>
    </source>
</evidence>
<evidence type="ECO:0000259" key="11">
    <source>
        <dbReference type="PROSITE" id="PS51278"/>
    </source>
</evidence>
<evidence type="ECO:0000256" key="1">
    <source>
        <dbReference type="ARBA" id="ARBA00005187"/>
    </source>
</evidence>
<accession>A0A7V2ZI59</accession>
<gene>
    <name evidence="12" type="primary">asnB</name>
    <name evidence="12" type="ORF">ENS31_02885</name>
</gene>
<dbReference type="InterPro" id="IPR001962">
    <property type="entry name" value="Asn_synthase"/>
</dbReference>
<dbReference type="InterPro" id="IPR033738">
    <property type="entry name" value="AsnB_N"/>
</dbReference>
<dbReference type="EMBL" id="DSUJ01000008">
    <property type="protein sequence ID" value="HFI90459.1"/>
    <property type="molecule type" value="Genomic_DNA"/>
</dbReference>
<evidence type="ECO:0000256" key="5">
    <source>
        <dbReference type="ARBA" id="ARBA00022840"/>
    </source>
</evidence>
<dbReference type="EC" id="6.3.5.4" evidence="3"/>
<feature type="domain" description="Glutamine amidotransferase type-2" evidence="11">
    <location>
        <begin position="2"/>
        <end position="213"/>
    </location>
</feature>
<feature type="binding site" evidence="9">
    <location>
        <position position="100"/>
    </location>
    <ligand>
        <name>L-glutamine</name>
        <dbReference type="ChEBI" id="CHEBI:58359"/>
    </ligand>
</feature>
<dbReference type="InterPro" id="IPR029055">
    <property type="entry name" value="Ntn_hydrolases_N"/>
</dbReference>
<dbReference type="CDD" id="cd00712">
    <property type="entry name" value="AsnB"/>
    <property type="match status" value="1"/>
</dbReference>
<feature type="binding site" evidence="9">
    <location>
        <position position="292"/>
    </location>
    <ligand>
        <name>ATP</name>
        <dbReference type="ChEBI" id="CHEBI:30616"/>
    </ligand>
</feature>
<dbReference type="Pfam" id="PF00733">
    <property type="entry name" value="Asn_synthase"/>
    <property type="match status" value="1"/>
</dbReference>
<comment type="caution">
    <text evidence="12">The sequence shown here is derived from an EMBL/GenBank/DDBJ whole genome shotgun (WGS) entry which is preliminary data.</text>
</comment>
<feature type="active site" description="For GATase activity" evidence="8">
    <location>
        <position position="2"/>
    </location>
</feature>
<dbReference type="Gene3D" id="3.40.50.620">
    <property type="entry name" value="HUPs"/>
    <property type="match status" value="1"/>
</dbReference>
<evidence type="ECO:0000256" key="6">
    <source>
        <dbReference type="ARBA" id="ARBA00022962"/>
    </source>
</evidence>
<dbReference type="PANTHER" id="PTHR43284:SF1">
    <property type="entry name" value="ASPARAGINE SYNTHETASE"/>
    <property type="match status" value="1"/>
</dbReference>
<dbReference type="InterPro" id="IPR017932">
    <property type="entry name" value="GATase_2_dom"/>
</dbReference>
<dbReference type="NCBIfam" id="TIGR01536">
    <property type="entry name" value="asn_synth_AEB"/>
    <property type="match status" value="1"/>
</dbReference>
<dbReference type="InterPro" id="IPR006426">
    <property type="entry name" value="Asn_synth_AEB"/>
</dbReference>